<keyword evidence="2" id="KW-1185">Reference proteome</keyword>
<organism evidence="1 2">
    <name type="scientific">Nonomuraea roseoviolacea subsp. carminata</name>
    <dbReference type="NCBI Taxonomy" id="160689"/>
    <lineage>
        <taxon>Bacteria</taxon>
        <taxon>Bacillati</taxon>
        <taxon>Actinomycetota</taxon>
        <taxon>Actinomycetes</taxon>
        <taxon>Streptosporangiales</taxon>
        <taxon>Streptosporangiaceae</taxon>
        <taxon>Nonomuraea</taxon>
    </lineage>
</organism>
<protein>
    <submittedName>
        <fullName evidence="1">Uncharacterized protein</fullName>
    </submittedName>
</protein>
<name>A0ABT1KFB8_9ACTN</name>
<reference evidence="1 2" key="1">
    <citation type="submission" date="2022-06" db="EMBL/GenBank/DDBJ databases">
        <title>Sequencing the genomes of 1000 actinobacteria strains.</title>
        <authorList>
            <person name="Klenk H.-P."/>
        </authorList>
    </citation>
    <scope>NUCLEOTIDE SEQUENCE [LARGE SCALE GENOMIC DNA]</scope>
    <source>
        <strain evidence="1 2">DSM 44170</strain>
    </source>
</reference>
<gene>
    <name evidence="1" type="ORF">HD595_008832</name>
</gene>
<proteinExistence type="predicted"/>
<dbReference type="RefSeq" id="WP_301309758.1">
    <property type="nucleotide sequence ID" value="NZ_BAAAVE010000033.1"/>
</dbReference>
<dbReference type="EMBL" id="JAMZEC010000001">
    <property type="protein sequence ID" value="MCP2352710.1"/>
    <property type="molecule type" value="Genomic_DNA"/>
</dbReference>
<evidence type="ECO:0000313" key="2">
    <source>
        <dbReference type="Proteomes" id="UP001320766"/>
    </source>
</evidence>
<dbReference type="Proteomes" id="UP001320766">
    <property type="component" value="Unassembled WGS sequence"/>
</dbReference>
<comment type="caution">
    <text evidence="1">The sequence shown here is derived from an EMBL/GenBank/DDBJ whole genome shotgun (WGS) entry which is preliminary data.</text>
</comment>
<accession>A0ABT1KFB8</accession>
<evidence type="ECO:0000313" key="1">
    <source>
        <dbReference type="EMBL" id="MCP2352710.1"/>
    </source>
</evidence>
<sequence length="44" mass="4993">MRRWYVERDALDGDDIVIGEDSSPEETVRRILRDTGLPIGPPPV</sequence>